<gene>
    <name evidence="2" type="ORF">E2C01_093881</name>
</gene>
<evidence type="ECO:0000256" key="1">
    <source>
        <dbReference type="SAM" id="MobiDB-lite"/>
    </source>
</evidence>
<comment type="caution">
    <text evidence="2">The sequence shown here is derived from an EMBL/GenBank/DDBJ whole genome shotgun (WGS) entry which is preliminary data.</text>
</comment>
<dbReference type="Proteomes" id="UP000324222">
    <property type="component" value="Unassembled WGS sequence"/>
</dbReference>
<protein>
    <submittedName>
        <fullName evidence="2">Uncharacterized protein</fullName>
    </submittedName>
</protein>
<dbReference type="EMBL" id="VSRR010114371">
    <property type="protein sequence ID" value="MPC98508.1"/>
    <property type="molecule type" value="Genomic_DNA"/>
</dbReference>
<accession>A0A5B7JZX7</accession>
<sequence>MVTREQKIDVAEVRVVTGALTVTRMNQAGSDNKANKVIAMSNINWRLRCHGNTEGRSGQLVGQENIDAEGGLKKDTRQNNEGECGLKMDATQDEKNVEGMHNRETT</sequence>
<reference evidence="2 3" key="1">
    <citation type="submission" date="2019-05" db="EMBL/GenBank/DDBJ databases">
        <title>Another draft genome of Portunus trituberculatus and its Hox gene families provides insights of decapod evolution.</title>
        <authorList>
            <person name="Jeong J.-H."/>
            <person name="Song I."/>
            <person name="Kim S."/>
            <person name="Choi T."/>
            <person name="Kim D."/>
            <person name="Ryu S."/>
            <person name="Kim W."/>
        </authorList>
    </citation>
    <scope>NUCLEOTIDE SEQUENCE [LARGE SCALE GENOMIC DNA]</scope>
    <source>
        <tissue evidence="2">Muscle</tissue>
    </source>
</reference>
<proteinExistence type="predicted"/>
<organism evidence="2 3">
    <name type="scientific">Portunus trituberculatus</name>
    <name type="common">Swimming crab</name>
    <name type="synonym">Neptunus trituberculatus</name>
    <dbReference type="NCBI Taxonomy" id="210409"/>
    <lineage>
        <taxon>Eukaryota</taxon>
        <taxon>Metazoa</taxon>
        <taxon>Ecdysozoa</taxon>
        <taxon>Arthropoda</taxon>
        <taxon>Crustacea</taxon>
        <taxon>Multicrustacea</taxon>
        <taxon>Malacostraca</taxon>
        <taxon>Eumalacostraca</taxon>
        <taxon>Eucarida</taxon>
        <taxon>Decapoda</taxon>
        <taxon>Pleocyemata</taxon>
        <taxon>Brachyura</taxon>
        <taxon>Eubrachyura</taxon>
        <taxon>Portunoidea</taxon>
        <taxon>Portunidae</taxon>
        <taxon>Portuninae</taxon>
        <taxon>Portunus</taxon>
    </lineage>
</organism>
<evidence type="ECO:0000313" key="2">
    <source>
        <dbReference type="EMBL" id="MPC98508.1"/>
    </source>
</evidence>
<name>A0A5B7JZX7_PORTR</name>
<keyword evidence="3" id="KW-1185">Reference proteome</keyword>
<evidence type="ECO:0000313" key="3">
    <source>
        <dbReference type="Proteomes" id="UP000324222"/>
    </source>
</evidence>
<dbReference type="AlphaFoldDB" id="A0A5B7JZX7"/>
<feature type="region of interest" description="Disordered" evidence="1">
    <location>
        <begin position="53"/>
        <end position="106"/>
    </location>
</feature>
<feature type="compositionally biased region" description="Basic and acidic residues" evidence="1">
    <location>
        <begin position="70"/>
        <end position="106"/>
    </location>
</feature>